<comment type="similarity">
    <text evidence="2">Belongs to the DUF177 domain family.</text>
</comment>
<dbReference type="PANTHER" id="PTHR38099:SF1">
    <property type="entry name" value="LARGE RIBOSOMAL RNA SUBUNIT ACCUMULATION PROTEIN YCED"/>
    <property type="match status" value="1"/>
</dbReference>
<sequence length="176" mass="19891">MQKVKMPIEIDPIKSAQKRSDYSGVYLLENLKRLNDITLDKSGVVDVELCCKVDEQGLTVLLVDAQTDVLITCERCGGEMPYHLTFSTVFTPESKKVDEDLVPAEYEIVAVDEFGLINLRDLVEDELILSLPNFPKHEIDDCLISQDAMSWGEIDEQVSTKPNPFDVLKKLKTQKD</sequence>
<reference evidence="6 7" key="1">
    <citation type="submission" date="2018-01" db="EMBL/GenBank/DDBJ databases">
        <title>Genome sequence of a Cantenovulum-like bacteria.</title>
        <authorList>
            <person name="Tan W.R."/>
            <person name="Lau N.-S."/>
            <person name="Go F."/>
            <person name="Amirul A.-A.A."/>
        </authorList>
    </citation>
    <scope>NUCLEOTIDE SEQUENCE [LARGE SCALE GENOMIC DNA]</scope>
    <source>
        <strain evidence="6 7">CCB-QB4</strain>
    </source>
</reference>
<dbReference type="Pfam" id="PF02620">
    <property type="entry name" value="YceD"/>
    <property type="match status" value="1"/>
</dbReference>
<keyword evidence="7" id="KW-1185">Reference proteome</keyword>
<evidence type="ECO:0000256" key="5">
    <source>
        <dbReference type="ARBA" id="ARBA00031841"/>
    </source>
</evidence>
<dbReference type="GO" id="GO:0042254">
    <property type="term" value="P:ribosome biogenesis"/>
    <property type="evidence" value="ECO:0007669"/>
    <property type="project" value="UniProtKB-KW"/>
</dbReference>
<organism evidence="6 7">
    <name type="scientific">Saccharobesus litoralis</name>
    <dbReference type="NCBI Taxonomy" id="2172099"/>
    <lineage>
        <taxon>Bacteria</taxon>
        <taxon>Pseudomonadati</taxon>
        <taxon>Pseudomonadota</taxon>
        <taxon>Gammaproteobacteria</taxon>
        <taxon>Alteromonadales</taxon>
        <taxon>Alteromonadaceae</taxon>
        <taxon>Saccharobesus</taxon>
    </lineage>
</organism>
<name>A0A2S0VP13_9ALTE</name>
<gene>
    <name evidence="6" type="ORF">C2869_05675</name>
</gene>
<dbReference type="AlphaFoldDB" id="A0A2S0VP13"/>
<evidence type="ECO:0000256" key="4">
    <source>
        <dbReference type="ARBA" id="ARBA00022517"/>
    </source>
</evidence>
<dbReference type="InterPro" id="IPR039255">
    <property type="entry name" value="YceD_bac"/>
</dbReference>
<protein>
    <recommendedName>
        <fullName evidence="3">Large ribosomal RNA subunit accumulation protein YceD</fullName>
    </recommendedName>
    <alternativeName>
        <fullName evidence="5">23S rRNA accumulation protein YceD</fullName>
    </alternativeName>
</protein>
<accession>A0A2S0VP13</accession>
<evidence type="ECO:0000313" key="6">
    <source>
        <dbReference type="EMBL" id="AWB65961.1"/>
    </source>
</evidence>
<evidence type="ECO:0000256" key="1">
    <source>
        <dbReference type="ARBA" id="ARBA00002868"/>
    </source>
</evidence>
<evidence type="ECO:0000256" key="2">
    <source>
        <dbReference type="ARBA" id="ARBA00010740"/>
    </source>
</evidence>
<dbReference type="EMBL" id="CP026604">
    <property type="protein sequence ID" value="AWB65961.1"/>
    <property type="molecule type" value="Genomic_DNA"/>
</dbReference>
<comment type="function">
    <text evidence="1">Plays a role in synthesis, processing and/or stability of 23S rRNA.</text>
</comment>
<evidence type="ECO:0000313" key="7">
    <source>
        <dbReference type="Proteomes" id="UP000244441"/>
    </source>
</evidence>
<dbReference type="RefSeq" id="WP_108602033.1">
    <property type="nucleotide sequence ID" value="NZ_CP026604.1"/>
</dbReference>
<dbReference type="GO" id="GO:0005829">
    <property type="term" value="C:cytosol"/>
    <property type="evidence" value="ECO:0007669"/>
    <property type="project" value="TreeGrafter"/>
</dbReference>
<dbReference type="KEGG" id="cate:C2869_05675"/>
<dbReference type="PANTHER" id="PTHR38099">
    <property type="entry name" value="LARGE RIBOSOMAL RNA SUBUNIT ACCUMULATION PROTEIN YCED"/>
    <property type="match status" value="1"/>
</dbReference>
<dbReference type="NCBIfam" id="NF008395">
    <property type="entry name" value="PRK11193.1"/>
    <property type="match status" value="1"/>
</dbReference>
<keyword evidence="4" id="KW-0690">Ribosome biogenesis</keyword>
<dbReference type="InterPro" id="IPR003772">
    <property type="entry name" value="YceD"/>
</dbReference>
<evidence type="ECO:0000256" key="3">
    <source>
        <dbReference type="ARBA" id="ARBA00015716"/>
    </source>
</evidence>
<dbReference type="OrthoDB" id="9786771at2"/>
<dbReference type="Proteomes" id="UP000244441">
    <property type="component" value="Chromosome"/>
</dbReference>
<proteinExistence type="inferred from homology"/>